<protein>
    <submittedName>
        <fullName evidence="1">Uncharacterized protein</fullName>
    </submittedName>
</protein>
<evidence type="ECO:0000313" key="1">
    <source>
        <dbReference type="EMBL" id="BDY13464.1"/>
    </source>
</evidence>
<proteinExistence type="predicted"/>
<name>A0ABM8FM94_9BACT</name>
<gene>
    <name evidence="1" type="ORF">HCR_17760</name>
</gene>
<dbReference type="EMBL" id="AP027370">
    <property type="protein sequence ID" value="BDY13464.1"/>
    <property type="molecule type" value="Genomic_DNA"/>
</dbReference>
<evidence type="ECO:0000313" key="2">
    <source>
        <dbReference type="Proteomes" id="UP001321445"/>
    </source>
</evidence>
<reference evidence="1 2" key="1">
    <citation type="submission" date="2023-03" db="EMBL/GenBank/DDBJ databases">
        <title>Description of Hydrogenimonas sp. ISO32.</title>
        <authorList>
            <person name="Mino S."/>
            <person name="Fukazawa S."/>
            <person name="Sawabe T."/>
        </authorList>
    </citation>
    <scope>NUCLEOTIDE SEQUENCE [LARGE SCALE GENOMIC DNA]</scope>
    <source>
        <strain evidence="1 2">ISO32</strain>
    </source>
</reference>
<accession>A0ABM8FM94</accession>
<keyword evidence="2" id="KW-1185">Reference proteome</keyword>
<organism evidence="1 2">
    <name type="scientific">Hydrogenimonas cancrithermarum</name>
    <dbReference type="NCBI Taxonomy" id="2993563"/>
    <lineage>
        <taxon>Bacteria</taxon>
        <taxon>Pseudomonadati</taxon>
        <taxon>Campylobacterota</taxon>
        <taxon>Epsilonproteobacteria</taxon>
        <taxon>Campylobacterales</taxon>
        <taxon>Hydrogenimonadaceae</taxon>
        <taxon>Hydrogenimonas</taxon>
    </lineage>
</organism>
<dbReference type="Proteomes" id="UP001321445">
    <property type="component" value="Chromosome"/>
</dbReference>
<sequence length="426" mass="45885">MQNSENVQNAMSTLYHVGLVGSELVYEGKEVSSEDTTTDKSALQKLADRFNVLRSDGLAAVESMSPSGMDLNGESHEVNCSVSGTRTVTYDENESEQYELATYQFNNCKEYEGFLEDLVEQIVAFYGLDSVENGDGYEPTTDTYTFNGEILLKKYWGEDANSTWDGYRIDADELTVKMENNETLDKGTLDATIYAQFEERKMERTASEPILQLEDATESTTLSLLSDGCLSLVAYADDGNNSTIKVADANLQAVDFNATAVKYTVADTVGTTVSLDGYIGTSGYVALAAGIAVDPAQQIDLGGFALYGENFEFNIEKTGLEENVTVSGTLATPCMGGAVTYSGQMNVYAKYDSQDGNDSALPYTGSVLLQGATNAAVDFNLDENNQTYATTSVDTNKTYGSWEALIEGNCTALFEGVSGSSLPVGP</sequence>